<protein>
    <submittedName>
        <fullName evidence="6">Dipeptide ABC transporter</fullName>
    </submittedName>
</protein>
<dbReference type="InterPro" id="IPR030678">
    <property type="entry name" value="Peptide/Ni-bd"/>
</dbReference>
<dbReference type="SUPFAM" id="SSF53850">
    <property type="entry name" value="Periplasmic binding protein-like II"/>
    <property type="match status" value="1"/>
</dbReference>
<dbReference type="Pfam" id="PF00496">
    <property type="entry name" value="SBP_bac_5"/>
    <property type="match status" value="1"/>
</dbReference>
<proteinExistence type="inferred from homology"/>
<dbReference type="Gene3D" id="3.10.105.10">
    <property type="entry name" value="Dipeptide-binding Protein, Domain 3"/>
    <property type="match status" value="1"/>
</dbReference>
<dbReference type="eggNOG" id="COG0747">
    <property type="taxonomic scope" value="Bacteria"/>
</dbReference>
<dbReference type="PANTHER" id="PTHR30290">
    <property type="entry name" value="PERIPLASMIC BINDING COMPONENT OF ABC TRANSPORTER"/>
    <property type="match status" value="1"/>
</dbReference>
<comment type="subcellular location">
    <subcellularLocation>
        <location evidence="1">Periplasm</location>
    </subcellularLocation>
</comment>
<dbReference type="Gene3D" id="3.40.190.10">
    <property type="entry name" value="Periplasmic binding protein-like II"/>
    <property type="match status" value="1"/>
</dbReference>
<dbReference type="OrthoDB" id="9803988at2"/>
<dbReference type="HOGENOM" id="CLU_017028_7_4_5"/>
<dbReference type="InterPro" id="IPR039424">
    <property type="entry name" value="SBP_5"/>
</dbReference>
<dbReference type="PIRSF" id="PIRSF002741">
    <property type="entry name" value="MppA"/>
    <property type="match status" value="1"/>
</dbReference>
<comment type="similarity">
    <text evidence="2">Belongs to the bacterial solute-binding protein 5 family.</text>
</comment>
<dbReference type="KEGG" id="kvl:KVU_0224"/>
<feature type="chain" id="PRO_5003395883" evidence="4">
    <location>
        <begin position="23"/>
        <end position="502"/>
    </location>
</feature>
<dbReference type="Proteomes" id="UP000000692">
    <property type="component" value="Chromosome"/>
</dbReference>
<dbReference type="AlphaFoldDB" id="F9Y907"/>
<dbReference type="CDD" id="cd08515">
    <property type="entry name" value="PBP2_NikA_DppA_OppA_like_10"/>
    <property type="match status" value="1"/>
</dbReference>
<gene>
    <name evidence="6" type="primary">appA</name>
    <name evidence="6" type="ordered locus">KVU_0224</name>
</gene>
<evidence type="ECO:0000313" key="6">
    <source>
        <dbReference type="EMBL" id="AEM40063.1"/>
    </source>
</evidence>
<name>F9Y907_KETVW</name>
<dbReference type="InterPro" id="IPR000914">
    <property type="entry name" value="SBP_5_dom"/>
</dbReference>
<organism evidence="6 7">
    <name type="scientific">Ketogulonicigenium vulgare (strain WSH-001)</name>
    <dbReference type="NCBI Taxonomy" id="759362"/>
    <lineage>
        <taxon>Bacteria</taxon>
        <taxon>Pseudomonadati</taxon>
        <taxon>Pseudomonadota</taxon>
        <taxon>Alphaproteobacteria</taxon>
        <taxon>Rhodobacterales</taxon>
        <taxon>Roseobacteraceae</taxon>
        <taxon>Ketogulonicigenium</taxon>
    </lineage>
</organism>
<dbReference type="GO" id="GO:1904680">
    <property type="term" value="F:peptide transmembrane transporter activity"/>
    <property type="evidence" value="ECO:0007669"/>
    <property type="project" value="TreeGrafter"/>
</dbReference>
<keyword evidence="7" id="KW-1185">Reference proteome</keyword>
<dbReference type="GO" id="GO:0015833">
    <property type="term" value="P:peptide transport"/>
    <property type="evidence" value="ECO:0007669"/>
    <property type="project" value="TreeGrafter"/>
</dbReference>
<evidence type="ECO:0000256" key="1">
    <source>
        <dbReference type="ARBA" id="ARBA00004418"/>
    </source>
</evidence>
<dbReference type="PATRIC" id="fig|759362.5.peg.236"/>
<evidence type="ECO:0000259" key="5">
    <source>
        <dbReference type="Pfam" id="PF00496"/>
    </source>
</evidence>
<dbReference type="GO" id="GO:0030288">
    <property type="term" value="C:outer membrane-bounded periplasmic space"/>
    <property type="evidence" value="ECO:0007669"/>
    <property type="project" value="UniProtKB-ARBA"/>
</dbReference>
<feature type="domain" description="Solute-binding protein family 5" evidence="5">
    <location>
        <begin position="70"/>
        <end position="426"/>
    </location>
</feature>
<evidence type="ECO:0000256" key="3">
    <source>
        <dbReference type="ARBA" id="ARBA00022729"/>
    </source>
</evidence>
<evidence type="ECO:0000313" key="7">
    <source>
        <dbReference type="Proteomes" id="UP000000692"/>
    </source>
</evidence>
<sequence>MHLKRFLMTAAFLASLPAAVLADKTDDTLDIVFTKDLDNPDIYFSTAREATLVGFSVFDALVYRDPITNEYVGNLATEWSWLDDLTLEMKLREGVTFHNGEAFTASDVAYTVNTMKEAVAPGALTSMRWIDSVEVVDDFTVRFHAGAPFPAAMDYIAQGITIYPEDYYSEVGSAGFARQPIGTGPYQFQSITPGQGFTLVANEAYFDGPKSRAQIGTVNVRTIPDVNTQLAEMMTGNADLLWQVPDDQAAQMARRDDLEVVQASTMRIGYITMDAVGRNMAEGPFRDPRVRQAVYHAIDRTAIRDALMSPAAQIINSACHPIQFGCYTDVTTHAYDPDQARALLAEAGYPNGFTTKFYAYRDRPLAEAMIGMLAEVGITVEPVFLQYAAAVDAITQNQVPMAFMTWGSGSIGDITASTSRFFNGGDWDDARDPRVIELLNTGDNSISDEARIAAYTEALSIIADEVYWVPLWTYSTNYLLANGLNFTPTEDEIIRFYDIAWD</sequence>
<dbReference type="EMBL" id="CP002018">
    <property type="protein sequence ID" value="AEM40063.1"/>
    <property type="molecule type" value="Genomic_DNA"/>
</dbReference>
<reference evidence="6 7" key="1">
    <citation type="journal article" date="2011" name="J. Bacteriol.">
        <title>Complete genome sequence of the industrial strain Ketogulonicigenium vulgare WSH-001.</title>
        <authorList>
            <person name="Liu L."/>
            <person name="Li Y."/>
            <person name="Zhang J."/>
            <person name="Zhou Z."/>
            <person name="Liu J."/>
            <person name="Li X."/>
            <person name="Zhou J."/>
            <person name="Du G."/>
            <person name="Wang L."/>
            <person name="Chen J."/>
        </authorList>
    </citation>
    <scope>NUCLEOTIDE SEQUENCE [LARGE SCALE GENOMIC DNA]</scope>
    <source>
        <strain evidence="6 7">WSH-001</strain>
    </source>
</reference>
<evidence type="ECO:0000256" key="4">
    <source>
        <dbReference type="SAM" id="SignalP"/>
    </source>
</evidence>
<dbReference type="GO" id="GO:0043190">
    <property type="term" value="C:ATP-binding cassette (ABC) transporter complex"/>
    <property type="evidence" value="ECO:0007669"/>
    <property type="project" value="InterPro"/>
</dbReference>
<keyword evidence="3 4" id="KW-0732">Signal</keyword>
<evidence type="ECO:0000256" key="2">
    <source>
        <dbReference type="ARBA" id="ARBA00005695"/>
    </source>
</evidence>
<feature type="signal peptide" evidence="4">
    <location>
        <begin position="1"/>
        <end position="22"/>
    </location>
</feature>
<dbReference type="PANTHER" id="PTHR30290:SF38">
    <property type="entry name" value="D,D-DIPEPTIDE-BINDING PERIPLASMIC PROTEIN DDPA-RELATED"/>
    <property type="match status" value="1"/>
</dbReference>
<accession>F9Y907</accession>